<proteinExistence type="predicted"/>
<dbReference type="InterPro" id="IPR006076">
    <property type="entry name" value="FAD-dep_OxRdtase"/>
</dbReference>
<dbReference type="Gene3D" id="3.50.50.60">
    <property type="entry name" value="FAD/NAD(P)-binding domain"/>
    <property type="match status" value="1"/>
</dbReference>
<dbReference type="AlphaFoldDB" id="A0A402CEL1"/>
<dbReference type="GO" id="GO:0016491">
    <property type="term" value="F:oxidoreductase activity"/>
    <property type="evidence" value="ECO:0007669"/>
    <property type="project" value="UniProtKB-KW"/>
</dbReference>
<dbReference type="InterPro" id="IPR036188">
    <property type="entry name" value="FAD/NAD-bd_sf"/>
</dbReference>
<evidence type="ECO:0000313" key="4">
    <source>
        <dbReference type="Proteomes" id="UP000287519"/>
    </source>
</evidence>
<keyword evidence="1" id="KW-0560">Oxidoreductase</keyword>
<dbReference type="GO" id="GO:0005737">
    <property type="term" value="C:cytoplasm"/>
    <property type="evidence" value="ECO:0007669"/>
    <property type="project" value="TreeGrafter"/>
</dbReference>
<evidence type="ECO:0000259" key="2">
    <source>
        <dbReference type="Pfam" id="PF01266"/>
    </source>
</evidence>
<dbReference type="PANTHER" id="PTHR13847:SF287">
    <property type="entry name" value="FAD-DEPENDENT OXIDOREDUCTASE DOMAIN-CONTAINING PROTEIN 1"/>
    <property type="match status" value="1"/>
</dbReference>
<dbReference type="OrthoDB" id="9806452at2"/>
<comment type="caution">
    <text evidence="3">The sequence shown here is derived from an EMBL/GenBank/DDBJ whole genome shotgun (WGS) entry which is preliminary data.</text>
</comment>
<evidence type="ECO:0000256" key="1">
    <source>
        <dbReference type="ARBA" id="ARBA00023002"/>
    </source>
</evidence>
<protein>
    <submittedName>
        <fullName evidence="3">Sarcosine oxidase beta subunit</fullName>
    </submittedName>
</protein>
<dbReference type="Proteomes" id="UP000287519">
    <property type="component" value="Unassembled WGS sequence"/>
</dbReference>
<dbReference type="Gene3D" id="3.30.9.10">
    <property type="entry name" value="D-Amino Acid Oxidase, subunit A, domain 2"/>
    <property type="match status" value="1"/>
</dbReference>
<accession>A0A402CEL1</accession>
<dbReference type="RefSeq" id="WP_124394037.1">
    <property type="nucleotide sequence ID" value="NZ_BHYM01000049.1"/>
</dbReference>
<dbReference type="EMBL" id="BHYM01000049">
    <property type="protein sequence ID" value="GCE42035.1"/>
    <property type="molecule type" value="Genomic_DNA"/>
</dbReference>
<dbReference type="Pfam" id="PF01266">
    <property type="entry name" value="DAO"/>
    <property type="match status" value="1"/>
</dbReference>
<dbReference type="SUPFAM" id="SSF51905">
    <property type="entry name" value="FAD/NAD(P)-binding domain"/>
    <property type="match status" value="1"/>
</dbReference>
<organism evidence="3 4">
    <name type="scientific">Rhodococcus wratislaviensis</name>
    <name type="common">Tsukamurella wratislaviensis</name>
    <dbReference type="NCBI Taxonomy" id="44752"/>
    <lineage>
        <taxon>Bacteria</taxon>
        <taxon>Bacillati</taxon>
        <taxon>Actinomycetota</taxon>
        <taxon>Actinomycetes</taxon>
        <taxon>Mycobacteriales</taxon>
        <taxon>Nocardiaceae</taxon>
        <taxon>Rhodococcus</taxon>
    </lineage>
</organism>
<name>A0A402CEL1_RHOWR</name>
<evidence type="ECO:0000313" key="3">
    <source>
        <dbReference type="EMBL" id="GCE42035.1"/>
    </source>
</evidence>
<keyword evidence="4" id="KW-1185">Reference proteome</keyword>
<reference evidence="3 4" key="1">
    <citation type="submission" date="2018-11" db="EMBL/GenBank/DDBJ databases">
        <title>Microbial catabolism of amino acid.</title>
        <authorList>
            <person name="Hibi M."/>
            <person name="Ogawa J."/>
        </authorList>
    </citation>
    <scope>NUCLEOTIDE SEQUENCE [LARGE SCALE GENOMIC DNA]</scope>
    <source>
        <strain evidence="3 4">C31-06</strain>
    </source>
</reference>
<feature type="domain" description="FAD dependent oxidoreductase" evidence="2">
    <location>
        <begin position="11"/>
        <end position="357"/>
    </location>
</feature>
<gene>
    <name evidence="3" type="ORF">Rhow_005694</name>
</gene>
<sequence length="388" mass="41312">MSKELPEQASVVVIGGGVIGASIAFHLAESGVSDVVLLEKDELACGSTCKAAGGVRASFSNEANIAIGLRGLEVYSRFAQDYGQEIDFGRDGYLYLLSDQTNVEIFTESVALQNRHGVPSRMITPDDAKKISPLISTDGLLAASWSPEDGKATPESVVMGYAAAARRHGARIIRHCAVTDIESTGGAIAAVVTEHGCIATRTVVCAAGAWSAEIGTMVGVDIPVVPVRRQIAFTEPLSELPEFSPSLTIDFPSNFYFHPEGKGLLLGWSDPDEPEGFNLRFELEDWLMGLGAIAETRVPAVLDYGISTGWAGLYEVTPDRNQIIDRSTEVDGLLIATGYSGHGFLMGPATGEIVRDLYHGREPGYDIGSFALRRFAKTGIGAGETNIV</sequence>
<dbReference type="PANTHER" id="PTHR13847">
    <property type="entry name" value="SARCOSINE DEHYDROGENASE-RELATED"/>
    <property type="match status" value="1"/>
</dbReference>